<dbReference type="OrthoDB" id="5817at2157"/>
<feature type="domain" description="Aminotransferase class V" evidence="2">
    <location>
        <begin position="17"/>
        <end position="358"/>
    </location>
</feature>
<keyword evidence="4" id="KW-1185">Reference proteome</keyword>
<evidence type="ECO:0000259" key="2">
    <source>
        <dbReference type="Pfam" id="PF00266"/>
    </source>
</evidence>
<dbReference type="Pfam" id="PF00266">
    <property type="entry name" value="Aminotran_5"/>
    <property type="match status" value="1"/>
</dbReference>
<dbReference type="InterPro" id="IPR015422">
    <property type="entry name" value="PyrdxlP-dep_Trfase_small"/>
</dbReference>
<proteinExistence type="predicted"/>
<dbReference type="PANTHER" id="PTHR43586">
    <property type="entry name" value="CYSTEINE DESULFURASE"/>
    <property type="match status" value="1"/>
</dbReference>
<evidence type="ECO:0000256" key="1">
    <source>
        <dbReference type="ARBA" id="ARBA00022898"/>
    </source>
</evidence>
<protein>
    <submittedName>
        <fullName evidence="3">Cysteine desulfurase</fullName>
    </submittedName>
</protein>
<dbReference type="SUPFAM" id="SSF53383">
    <property type="entry name" value="PLP-dependent transferases"/>
    <property type="match status" value="1"/>
</dbReference>
<reference evidence="3 4" key="1">
    <citation type="submission" date="2014-03" db="EMBL/GenBank/DDBJ databases">
        <title>Draft genome sequence of the novel thermoacidophilic archaea Acidianus copahuensis ALE1 strain, isolated from Copahue volcanic area in Neuquen Argentina.</title>
        <authorList>
            <person name="Urbieta M.S."/>
            <person name="Rascovan N."/>
            <person name="Castro C."/>
            <person name="Revale S."/>
            <person name="Giaveno M.A."/>
            <person name="Vazquez M.P."/>
            <person name="Donati E.R."/>
        </authorList>
    </citation>
    <scope>NUCLEOTIDE SEQUENCE [LARGE SCALE GENOMIC DNA]</scope>
    <source>
        <strain evidence="3 4">ALE1</strain>
    </source>
</reference>
<organism evidence="3 4">
    <name type="scientific">Candidatus Acidianus copahuensis</name>
    <dbReference type="NCBI Taxonomy" id="1160895"/>
    <lineage>
        <taxon>Archaea</taxon>
        <taxon>Thermoproteota</taxon>
        <taxon>Thermoprotei</taxon>
        <taxon>Sulfolobales</taxon>
        <taxon>Sulfolobaceae</taxon>
        <taxon>Acidianus</taxon>
    </lineage>
</organism>
<dbReference type="AlphaFoldDB" id="A0A031LKQ8"/>
<sequence length="370" mass="41570">MFCEDFRTQVPITQKYIYLNHAAISPTPLPVLFETFRYLYEVANDGSLADNREEQDELLHIRQKISKLINSEPQEISFIPNTSYGINVIAHSLLSKGDEVITDSLEFPATVYPFIKLKSKGIKLNLIDVTPYDIEDKIISQLNDRTKLVVISHVSFNTGVKIDVKRISEEIKKVGGYILLDVIQSLGTTKVDVKDLNVDFAVAGGYKWMMSPQGSGFLYVKNELIKDPPFYGWKTSKNYLDFDAKSFSLEEGPRRFEIGTIDIAANLGMAKSAEILQEHNSEIEKRVKELSDHAIDSATDKGLEVITPKEKKAGIVVVKTENPRKVSVELMGKGIITSPRGNGIRISTHFYNTLEEVEKTISSIYSIVTK</sequence>
<comment type="caution">
    <text evidence="3">The sequence shown here is derived from an EMBL/GenBank/DDBJ whole genome shotgun (WGS) entry which is preliminary data.</text>
</comment>
<dbReference type="InterPro" id="IPR000192">
    <property type="entry name" value="Aminotrans_V_dom"/>
</dbReference>
<evidence type="ECO:0000313" key="3">
    <source>
        <dbReference type="EMBL" id="EZQ02080.1"/>
    </source>
</evidence>
<dbReference type="Proteomes" id="UP000024332">
    <property type="component" value="Unassembled WGS sequence"/>
</dbReference>
<evidence type="ECO:0000313" key="4">
    <source>
        <dbReference type="Proteomes" id="UP000024332"/>
    </source>
</evidence>
<gene>
    <name evidence="3" type="ORF">CM19_11485</name>
</gene>
<dbReference type="InterPro" id="IPR015424">
    <property type="entry name" value="PyrdxlP-dep_Trfase"/>
</dbReference>
<dbReference type="RefSeq" id="WP_048100462.1">
    <property type="nucleotide sequence ID" value="NZ_JFZT01000057.1"/>
</dbReference>
<keyword evidence="1" id="KW-0663">Pyridoxal phosphate</keyword>
<name>A0A031LKQ8_9CREN</name>
<dbReference type="Gene3D" id="3.40.640.10">
    <property type="entry name" value="Type I PLP-dependent aspartate aminotransferase-like (Major domain)"/>
    <property type="match status" value="1"/>
</dbReference>
<dbReference type="STRING" id="1160895.CM19_11485"/>
<dbReference type="EMBL" id="JFZT01000057">
    <property type="protein sequence ID" value="EZQ02080.1"/>
    <property type="molecule type" value="Genomic_DNA"/>
</dbReference>
<dbReference type="Gene3D" id="3.90.1150.10">
    <property type="entry name" value="Aspartate Aminotransferase, domain 1"/>
    <property type="match status" value="1"/>
</dbReference>
<accession>A0A031LKQ8</accession>
<dbReference type="PANTHER" id="PTHR43586:SF8">
    <property type="entry name" value="CYSTEINE DESULFURASE 1, CHLOROPLASTIC"/>
    <property type="match status" value="1"/>
</dbReference>
<dbReference type="InterPro" id="IPR015421">
    <property type="entry name" value="PyrdxlP-dep_Trfase_major"/>
</dbReference>